<dbReference type="OrthoDB" id="138827at2"/>
<feature type="transmembrane region" description="Helical" evidence="6">
    <location>
        <begin position="137"/>
        <end position="159"/>
    </location>
</feature>
<dbReference type="PANTHER" id="PTHR42770">
    <property type="entry name" value="AMINO ACID TRANSPORTER-RELATED"/>
    <property type="match status" value="1"/>
</dbReference>
<reference evidence="8" key="1">
    <citation type="submission" date="2011-12" db="EMBL/GenBank/DDBJ databases">
        <title>Complete genome sequence of Streptomyces cattleya strain DSM 46488.</title>
        <authorList>
            <person name="Ou H.-Y."/>
            <person name="Li P."/>
            <person name="Zhao C."/>
            <person name="O'Hagan D."/>
            <person name="Deng Z."/>
        </authorList>
    </citation>
    <scope>NUCLEOTIDE SEQUENCE [LARGE SCALE GENOMIC DNA]</scope>
    <source>
        <strain evidence="8">ATCC 35852 / DSM 46488 / JCM 4925 / NBRC 14057 / NRRL 8057</strain>
    </source>
</reference>
<dbReference type="GO" id="GO:0022857">
    <property type="term" value="F:transmembrane transporter activity"/>
    <property type="evidence" value="ECO:0007669"/>
    <property type="project" value="InterPro"/>
</dbReference>
<keyword evidence="4 6" id="KW-1133">Transmembrane helix</keyword>
<keyword evidence="3 6" id="KW-0812">Transmembrane</keyword>
<dbReference type="eggNOG" id="COG0531">
    <property type="taxonomic scope" value="Bacteria"/>
</dbReference>
<name>F8JNQ7_STREN</name>
<evidence type="ECO:0000256" key="1">
    <source>
        <dbReference type="ARBA" id="ARBA00004651"/>
    </source>
</evidence>
<dbReference type="EMBL" id="CP003219">
    <property type="protein sequence ID" value="AEW92637.1"/>
    <property type="molecule type" value="Genomic_DNA"/>
</dbReference>
<evidence type="ECO:0000313" key="7">
    <source>
        <dbReference type="EMBL" id="AEW92637.1"/>
    </source>
</evidence>
<sequence>MDHPAAPTTAPDKGLRAGAIGPLASTAIGLASAAPAYSLAATLGTVAAAVGDRTPVVMVLGFVPMFLIAYGYKELNAAEPDCGTTFTWATRAFGPRTGWLGGWGIIAADVIVMANLAQIAGAYGFRLVGARRLAADTTWVTAAGVVWIVVMTVVCYVGVEVSARLQAVLLTVEVAILLVLGGAALARVYGGSAPPGSAPVSWTWFDPTRTGSVSAFTKGVLISVFIYWGWDTCLSVNEETTDSGRVPGRAAVTATVLLLAVYATVTTAAQSFAGTGTHGIGLADPANSADVLSNLGHEVFGTGRAGRVLDKLLILMVLTSAAASTLTTILPTARTTLSMAAHRALPARFARVHPRFATPTWSTVCMGVASVAFYVALTKASANVLADTISSIGLVIAFTYALTGFACVRYHRTVLTRSPRDLWLKGVLPGTGAVLLTYFFADACVVYAAPGYGTTTWRLPWWPHWDVGGVLVTGIGSLLLGVVLMAGCRLARPAFFRQETLGVRTAARRDR</sequence>
<dbReference type="KEGG" id="scy:SCATT_02660"/>
<protein>
    <submittedName>
        <fullName evidence="7">Amino acid permease-associated region</fullName>
    </submittedName>
</protein>
<evidence type="ECO:0000256" key="3">
    <source>
        <dbReference type="ARBA" id="ARBA00022692"/>
    </source>
</evidence>
<dbReference type="GO" id="GO:0005886">
    <property type="term" value="C:plasma membrane"/>
    <property type="evidence" value="ECO:0007669"/>
    <property type="project" value="UniProtKB-SubCell"/>
</dbReference>
<keyword evidence="8" id="KW-1185">Reference proteome</keyword>
<accession>G8WMR8</accession>
<evidence type="ECO:0000256" key="4">
    <source>
        <dbReference type="ARBA" id="ARBA00022989"/>
    </source>
</evidence>
<evidence type="ECO:0000256" key="6">
    <source>
        <dbReference type="SAM" id="Phobius"/>
    </source>
</evidence>
<dbReference type="InterPro" id="IPR050367">
    <property type="entry name" value="APC_superfamily"/>
</dbReference>
<feature type="transmembrane region" description="Helical" evidence="6">
    <location>
        <begin position="356"/>
        <end position="377"/>
    </location>
</feature>
<accession>F8JNQ7</accession>
<dbReference type="Proteomes" id="UP000007842">
    <property type="component" value="Chromosome"/>
</dbReference>
<feature type="transmembrane region" description="Helical" evidence="6">
    <location>
        <begin position="469"/>
        <end position="488"/>
    </location>
</feature>
<evidence type="ECO:0000256" key="5">
    <source>
        <dbReference type="ARBA" id="ARBA00023136"/>
    </source>
</evidence>
<dbReference type="AlphaFoldDB" id="F8JNQ7"/>
<feature type="transmembrane region" description="Helical" evidence="6">
    <location>
        <begin position="165"/>
        <end position="189"/>
    </location>
</feature>
<dbReference type="PIRSF" id="PIRSF006060">
    <property type="entry name" value="AA_transporter"/>
    <property type="match status" value="1"/>
</dbReference>
<dbReference type="RefSeq" id="WP_014141030.1">
    <property type="nucleotide sequence ID" value="NC_016111.1"/>
</dbReference>
<dbReference type="Gene3D" id="1.20.1740.10">
    <property type="entry name" value="Amino acid/polyamine transporter I"/>
    <property type="match status" value="1"/>
</dbReference>
<dbReference type="PANTHER" id="PTHR42770:SF7">
    <property type="entry name" value="MEMBRANE PROTEIN"/>
    <property type="match status" value="1"/>
</dbReference>
<dbReference type="PATRIC" id="fig|1003195.11.peg.1899"/>
<keyword evidence="2" id="KW-1003">Cell membrane</keyword>
<evidence type="ECO:0000256" key="2">
    <source>
        <dbReference type="ARBA" id="ARBA00022475"/>
    </source>
</evidence>
<feature type="transmembrane region" description="Helical" evidence="6">
    <location>
        <begin position="55"/>
        <end position="72"/>
    </location>
</feature>
<feature type="transmembrane region" description="Helical" evidence="6">
    <location>
        <begin position="210"/>
        <end position="230"/>
    </location>
</feature>
<feature type="transmembrane region" description="Helical" evidence="6">
    <location>
        <begin position="422"/>
        <end position="449"/>
    </location>
</feature>
<dbReference type="KEGG" id="sct:SCAT_0254"/>
<dbReference type="Pfam" id="PF13520">
    <property type="entry name" value="AA_permease_2"/>
    <property type="match status" value="1"/>
</dbReference>
<dbReference type="InterPro" id="IPR002293">
    <property type="entry name" value="AA/rel_permease1"/>
</dbReference>
<proteinExistence type="predicted"/>
<feature type="transmembrane region" description="Helical" evidence="6">
    <location>
        <begin position="20"/>
        <end position="43"/>
    </location>
</feature>
<keyword evidence="5 6" id="KW-0472">Membrane</keyword>
<dbReference type="STRING" id="1003195.SCATT_02660"/>
<organism evidence="7 8">
    <name type="scientific">Streptantibioticus cattleyicolor (strain ATCC 35852 / DSM 46488 / JCM 4925 / NBRC 14057 / NRRL 8057)</name>
    <name type="common">Streptomyces cattleya</name>
    <dbReference type="NCBI Taxonomy" id="1003195"/>
    <lineage>
        <taxon>Bacteria</taxon>
        <taxon>Bacillati</taxon>
        <taxon>Actinomycetota</taxon>
        <taxon>Actinomycetes</taxon>
        <taxon>Kitasatosporales</taxon>
        <taxon>Streptomycetaceae</taxon>
        <taxon>Streptantibioticus</taxon>
    </lineage>
</organism>
<feature type="transmembrane region" description="Helical" evidence="6">
    <location>
        <begin position="312"/>
        <end position="335"/>
    </location>
</feature>
<evidence type="ECO:0000313" key="8">
    <source>
        <dbReference type="Proteomes" id="UP000007842"/>
    </source>
</evidence>
<dbReference type="HOGENOM" id="CLU_039037_0_0_11"/>
<feature type="transmembrane region" description="Helical" evidence="6">
    <location>
        <begin position="389"/>
        <end position="410"/>
    </location>
</feature>
<feature type="transmembrane region" description="Helical" evidence="6">
    <location>
        <begin position="103"/>
        <end position="125"/>
    </location>
</feature>
<comment type="subcellular location">
    <subcellularLocation>
        <location evidence="1">Cell membrane</location>
        <topology evidence="1">Multi-pass membrane protein</topology>
    </subcellularLocation>
</comment>
<gene>
    <name evidence="7" type="ordered locus">SCATT_02660</name>
</gene>